<evidence type="ECO:0000256" key="3">
    <source>
        <dbReference type="ARBA" id="ARBA00022475"/>
    </source>
</evidence>
<dbReference type="GO" id="GO:0009834">
    <property type="term" value="P:plant-type secondary cell wall biogenesis"/>
    <property type="evidence" value="ECO:0007669"/>
    <property type="project" value="TreeGrafter"/>
</dbReference>
<sequence>MPCQSSLPSHHYQNTTMAASPLSLLLLPLFLSLSLHAQAQAPAAPAPAPSGPVNFTAVLVKGGQFATLISLLNKTHTFNQIENQLNSSSEGMTIFAPTDNAFNNLKAGALNALTQQQQVQLLQYHMLPKFYSLSNLLLVSNPVPTQASGQDGVWGLNFTGQSNQVNVSTGLVEVQINNALRQDSPLAVYPVDKVLLPEELFGVKPPSASPPAPATNASSSGKSNSSDTAAEPSPGKNSAGGRNVALGLIFGLGFLSMGILS</sequence>
<keyword evidence="8" id="KW-0325">Glycoprotein</keyword>
<evidence type="ECO:0000256" key="2">
    <source>
        <dbReference type="ARBA" id="ARBA00007843"/>
    </source>
</evidence>
<evidence type="ECO:0000256" key="8">
    <source>
        <dbReference type="ARBA" id="ARBA00023180"/>
    </source>
</evidence>
<dbReference type="Proteomes" id="UP001164929">
    <property type="component" value="Chromosome 19"/>
</dbReference>
<evidence type="ECO:0000256" key="1">
    <source>
        <dbReference type="ARBA" id="ARBA00004609"/>
    </source>
</evidence>
<dbReference type="SMART" id="SM00554">
    <property type="entry name" value="FAS1"/>
    <property type="match status" value="1"/>
</dbReference>
<evidence type="ECO:0000313" key="14">
    <source>
        <dbReference type="Proteomes" id="UP001164929"/>
    </source>
</evidence>
<dbReference type="PROSITE" id="PS50213">
    <property type="entry name" value="FAS1"/>
    <property type="match status" value="1"/>
</dbReference>
<dbReference type="Gene3D" id="2.30.180.10">
    <property type="entry name" value="FAS1 domain"/>
    <property type="match status" value="1"/>
</dbReference>
<dbReference type="InterPro" id="IPR045003">
    <property type="entry name" value="FLA_A"/>
</dbReference>
<dbReference type="PANTHER" id="PTHR32077">
    <property type="entry name" value="FASCICLIN-LIKE ARABINOGALACTAN PROTEIN"/>
    <property type="match status" value="1"/>
</dbReference>
<dbReference type="GO" id="GO:0098552">
    <property type="term" value="C:side of membrane"/>
    <property type="evidence" value="ECO:0007669"/>
    <property type="project" value="UniProtKB-KW"/>
</dbReference>
<evidence type="ECO:0000259" key="12">
    <source>
        <dbReference type="PROSITE" id="PS50213"/>
    </source>
</evidence>
<evidence type="ECO:0000256" key="7">
    <source>
        <dbReference type="ARBA" id="ARBA00023136"/>
    </source>
</evidence>
<feature type="compositionally biased region" description="Low complexity" evidence="10">
    <location>
        <begin position="214"/>
        <end position="230"/>
    </location>
</feature>
<feature type="signal peptide" evidence="11">
    <location>
        <begin position="1"/>
        <end position="39"/>
    </location>
</feature>
<dbReference type="SUPFAM" id="SSF82153">
    <property type="entry name" value="FAS1 domain"/>
    <property type="match status" value="1"/>
</dbReference>
<keyword evidence="14" id="KW-1185">Reference proteome</keyword>
<keyword evidence="6" id="KW-0654">Proteoglycan</keyword>
<dbReference type="GO" id="GO:0005886">
    <property type="term" value="C:plasma membrane"/>
    <property type="evidence" value="ECO:0007669"/>
    <property type="project" value="UniProtKB-SubCell"/>
</dbReference>
<protein>
    <recommendedName>
        <fullName evidence="12">FAS1 domain-containing protein</fullName>
    </recommendedName>
</protein>
<dbReference type="PANTHER" id="PTHR32077:SF54">
    <property type="entry name" value="FASCICLIN-LIKE ARABINOGALACTAN PROTEIN 13-RELATED"/>
    <property type="match status" value="1"/>
</dbReference>
<evidence type="ECO:0000256" key="5">
    <source>
        <dbReference type="ARBA" id="ARBA00022729"/>
    </source>
</evidence>
<keyword evidence="4" id="KW-0449">Lipoprotein</keyword>
<comment type="function">
    <text evidence="9">May be a cell surface adhesion protein.</text>
</comment>
<comment type="subcellular location">
    <subcellularLocation>
        <location evidence="1">Cell membrane</location>
        <topology evidence="1">Lipid-anchor</topology>
        <topology evidence="1">GPI-anchor</topology>
    </subcellularLocation>
</comment>
<accession>A0AAD6L954</accession>
<evidence type="ECO:0000256" key="9">
    <source>
        <dbReference type="ARBA" id="ARBA00024686"/>
    </source>
</evidence>
<dbReference type="InterPro" id="IPR000782">
    <property type="entry name" value="FAS1_domain"/>
</dbReference>
<name>A0AAD6L954_9ROSI</name>
<dbReference type="InterPro" id="IPR036378">
    <property type="entry name" value="FAS1_dom_sf"/>
</dbReference>
<keyword evidence="4" id="KW-0336">GPI-anchor</keyword>
<feature type="domain" description="FAS1" evidence="12">
    <location>
        <begin position="52"/>
        <end position="195"/>
    </location>
</feature>
<gene>
    <name evidence="13" type="ORF">NC653_041689</name>
</gene>
<dbReference type="Pfam" id="PF02469">
    <property type="entry name" value="Fasciclin"/>
    <property type="match status" value="1"/>
</dbReference>
<keyword evidence="5 11" id="KW-0732">Signal</keyword>
<evidence type="ECO:0000256" key="6">
    <source>
        <dbReference type="ARBA" id="ARBA00022974"/>
    </source>
</evidence>
<reference evidence="13" key="1">
    <citation type="journal article" date="2023" name="Mol. Ecol. Resour.">
        <title>Chromosome-level genome assembly of a triploid poplar Populus alba 'Berolinensis'.</title>
        <authorList>
            <person name="Chen S."/>
            <person name="Yu Y."/>
            <person name="Wang X."/>
            <person name="Wang S."/>
            <person name="Zhang T."/>
            <person name="Zhou Y."/>
            <person name="He R."/>
            <person name="Meng N."/>
            <person name="Wang Y."/>
            <person name="Liu W."/>
            <person name="Liu Z."/>
            <person name="Liu J."/>
            <person name="Guo Q."/>
            <person name="Huang H."/>
            <person name="Sederoff R.R."/>
            <person name="Wang G."/>
            <person name="Qu G."/>
            <person name="Chen S."/>
        </authorList>
    </citation>
    <scope>NUCLEOTIDE SEQUENCE</scope>
    <source>
        <strain evidence="13">SC-2020</strain>
    </source>
</reference>
<proteinExistence type="inferred from homology"/>
<dbReference type="FunFam" id="2.30.180.10:FF:000006">
    <property type="entry name" value="Fasciclin-like arabinogalactan protein 11"/>
    <property type="match status" value="1"/>
</dbReference>
<evidence type="ECO:0000256" key="10">
    <source>
        <dbReference type="SAM" id="MobiDB-lite"/>
    </source>
</evidence>
<keyword evidence="3" id="KW-1003">Cell membrane</keyword>
<evidence type="ECO:0000256" key="11">
    <source>
        <dbReference type="SAM" id="SignalP"/>
    </source>
</evidence>
<keyword evidence="7" id="KW-0472">Membrane</keyword>
<feature type="region of interest" description="Disordered" evidence="10">
    <location>
        <begin position="204"/>
        <end position="239"/>
    </location>
</feature>
<evidence type="ECO:0000313" key="13">
    <source>
        <dbReference type="EMBL" id="KAJ6952626.1"/>
    </source>
</evidence>
<dbReference type="EMBL" id="JAQIZT010000019">
    <property type="protein sequence ID" value="KAJ6952626.1"/>
    <property type="molecule type" value="Genomic_DNA"/>
</dbReference>
<comment type="caution">
    <text evidence="13">The sequence shown here is derived from an EMBL/GenBank/DDBJ whole genome shotgun (WGS) entry which is preliminary data.</text>
</comment>
<feature type="chain" id="PRO_5042226795" description="FAS1 domain-containing protein" evidence="11">
    <location>
        <begin position="40"/>
        <end position="261"/>
    </location>
</feature>
<comment type="similarity">
    <text evidence="2">Belongs to the fasciclin-like AGP family.</text>
</comment>
<dbReference type="AlphaFoldDB" id="A0AAD6L954"/>
<organism evidence="13 14">
    <name type="scientific">Populus alba x Populus x berolinensis</name>
    <dbReference type="NCBI Taxonomy" id="444605"/>
    <lineage>
        <taxon>Eukaryota</taxon>
        <taxon>Viridiplantae</taxon>
        <taxon>Streptophyta</taxon>
        <taxon>Embryophyta</taxon>
        <taxon>Tracheophyta</taxon>
        <taxon>Spermatophyta</taxon>
        <taxon>Magnoliopsida</taxon>
        <taxon>eudicotyledons</taxon>
        <taxon>Gunneridae</taxon>
        <taxon>Pentapetalae</taxon>
        <taxon>rosids</taxon>
        <taxon>fabids</taxon>
        <taxon>Malpighiales</taxon>
        <taxon>Salicaceae</taxon>
        <taxon>Saliceae</taxon>
        <taxon>Populus</taxon>
    </lineage>
</organism>
<evidence type="ECO:0000256" key="4">
    <source>
        <dbReference type="ARBA" id="ARBA00022622"/>
    </source>
</evidence>